<proteinExistence type="predicted"/>
<feature type="signal peptide" evidence="1">
    <location>
        <begin position="1"/>
        <end position="16"/>
    </location>
</feature>
<name>A0A2M4DJE9_ANODA</name>
<sequence>MKSLFFCTTFTTLLEGRTLSCTTTACRTDVPDFTQCALRSILASIPNLARPRVCCEKSNSRQLHSKRPLHRTSK</sequence>
<reference evidence="2" key="1">
    <citation type="submission" date="2018-01" db="EMBL/GenBank/DDBJ databases">
        <title>An insight into the sialome of Amazonian anophelines.</title>
        <authorList>
            <person name="Ribeiro J.M."/>
            <person name="Scarpassa V."/>
            <person name="Calvo E."/>
        </authorList>
    </citation>
    <scope>NUCLEOTIDE SEQUENCE</scope>
</reference>
<organism evidence="2">
    <name type="scientific">Anopheles darlingi</name>
    <name type="common">Mosquito</name>
    <dbReference type="NCBI Taxonomy" id="43151"/>
    <lineage>
        <taxon>Eukaryota</taxon>
        <taxon>Metazoa</taxon>
        <taxon>Ecdysozoa</taxon>
        <taxon>Arthropoda</taxon>
        <taxon>Hexapoda</taxon>
        <taxon>Insecta</taxon>
        <taxon>Pterygota</taxon>
        <taxon>Neoptera</taxon>
        <taxon>Endopterygota</taxon>
        <taxon>Diptera</taxon>
        <taxon>Nematocera</taxon>
        <taxon>Culicoidea</taxon>
        <taxon>Culicidae</taxon>
        <taxon>Anophelinae</taxon>
        <taxon>Anopheles</taxon>
    </lineage>
</organism>
<evidence type="ECO:0000256" key="1">
    <source>
        <dbReference type="SAM" id="SignalP"/>
    </source>
</evidence>
<evidence type="ECO:0000313" key="2">
    <source>
        <dbReference type="EMBL" id="MBW77683.1"/>
    </source>
</evidence>
<dbReference type="EMBL" id="GGFL01013505">
    <property type="protein sequence ID" value="MBW77683.1"/>
    <property type="molecule type" value="Transcribed_RNA"/>
</dbReference>
<feature type="chain" id="PRO_5014915208" evidence="1">
    <location>
        <begin position="17"/>
        <end position="74"/>
    </location>
</feature>
<dbReference type="AlphaFoldDB" id="A0A2M4DJE9"/>
<keyword evidence="1" id="KW-0732">Signal</keyword>
<accession>A0A2M4DJE9</accession>
<protein>
    <submittedName>
        <fullName evidence="2">Putative secreted protein</fullName>
    </submittedName>
</protein>